<proteinExistence type="predicted"/>
<dbReference type="EMBL" id="CP086362">
    <property type="protein sequence ID" value="UNI23212.1"/>
    <property type="molecule type" value="Genomic_DNA"/>
</dbReference>
<evidence type="ECO:0000313" key="2">
    <source>
        <dbReference type="EMBL" id="UNI23212.1"/>
    </source>
</evidence>
<feature type="region of interest" description="Disordered" evidence="1">
    <location>
        <begin position="1"/>
        <end position="78"/>
    </location>
</feature>
<sequence>MKYSTLTPANDGESWYTIHPPDGAATHDGRDIFMGAPTDRRHASRQAGRQPQLRQKRPHASVTLGPTTRAHTYARHKKKTTPPAFLLLHVVVLVQRRDRQQPRLRRGIMQRAAPAVNQKQGTCSR</sequence>
<gene>
    <name evidence="2" type="ORF">JDV02_009044</name>
</gene>
<dbReference type="Proteomes" id="UP000829364">
    <property type="component" value="Chromosome 9"/>
</dbReference>
<reference evidence="2" key="1">
    <citation type="submission" date="2021-11" db="EMBL/GenBank/DDBJ databases">
        <title>Purpureocillium_takamizusanense_genome.</title>
        <authorList>
            <person name="Nguyen N.-H."/>
        </authorList>
    </citation>
    <scope>NUCLEOTIDE SEQUENCE</scope>
    <source>
        <strain evidence="2">PT3</strain>
    </source>
</reference>
<evidence type="ECO:0000313" key="3">
    <source>
        <dbReference type="Proteomes" id="UP000829364"/>
    </source>
</evidence>
<feature type="region of interest" description="Disordered" evidence="1">
    <location>
        <begin position="100"/>
        <end position="125"/>
    </location>
</feature>
<evidence type="ECO:0000256" key="1">
    <source>
        <dbReference type="SAM" id="MobiDB-lite"/>
    </source>
</evidence>
<organism evidence="2 3">
    <name type="scientific">Purpureocillium takamizusanense</name>
    <dbReference type="NCBI Taxonomy" id="2060973"/>
    <lineage>
        <taxon>Eukaryota</taxon>
        <taxon>Fungi</taxon>
        <taxon>Dikarya</taxon>
        <taxon>Ascomycota</taxon>
        <taxon>Pezizomycotina</taxon>
        <taxon>Sordariomycetes</taxon>
        <taxon>Hypocreomycetidae</taxon>
        <taxon>Hypocreales</taxon>
        <taxon>Ophiocordycipitaceae</taxon>
        <taxon>Purpureocillium</taxon>
    </lineage>
</organism>
<dbReference type="KEGG" id="ptkz:JDV02_009044"/>
<name>A0A9Q8QRL5_9HYPO</name>
<protein>
    <submittedName>
        <fullName evidence="2">Uncharacterized protein</fullName>
    </submittedName>
</protein>
<dbReference type="AlphaFoldDB" id="A0A9Q8QRL5"/>
<accession>A0A9Q8QRL5</accession>
<dbReference type="RefSeq" id="XP_047846693.1">
    <property type="nucleotide sequence ID" value="XM_047990684.1"/>
</dbReference>
<dbReference type="GeneID" id="72070989"/>
<keyword evidence="3" id="KW-1185">Reference proteome</keyword>